<sequence length="222" mass="23242">MRPLVILRPEPGAGRTADKAAQLGLIVRRWPLFEAKALSWEAPPPGRFDALLLTSAQAARLAGPHLAIYRALPAYAVGNATAAAMESAGLAAVTAGETDGTAIAARIAADGHRTVLHLTGVHSAPMDAGPLALHRIAVYDMMETDAEGLEDAIGSETVLLIHSPRAGERLAALLPFESRSRFHIVAISPAALAACGGGWASTRAAERPDDDRMLALAHRLCE</sequence>
<feature type="domain" description="Tetrapyrrole biosynthesis uroporphyrinogen III synthase" evidence="1">
    <location>
        <begin position="16"/>
        <end position="214"/>
    </location>
</feature>
<dbReference type="EMBL" id="VLKK01000006">
    <property type="protein sequence ID" value="TWH93719.1"/>
    <property type="molecule type" value="Genomic_DNA"/>
</dbReference>
<dbReference type="RefSeq" id="WP_145072987.1">
    <property type="nucleotide sequence ID" value="NZ_JACIIY010000004.1"/>
</dbReference>
<dbReference type="Gene3D" id="3.40.50.10090">
    <property type="match status" value="1"/>
</dbReference>
<proteinExistence type="predicted"/>
<dbReference type="SUPFAM" id="SSF69618">
    <property type="entry name" value="HemD-like"/>
    <property type="match status" value="1"/>
</dbReference>
<reference evidence="2 3" key="1">
    <citation type="journal article" date="2015" name="Stand. Genomic Sci.">
        <title>Genomic Encyclopedia of Bacterial and Archaeal Type Strains, Phase III: the genomes of soil and plant-associated and newly described type strains.</title>
        <authorList>
            <person name="Whitman W.B."/>
            <person name="Woyke T."/>
            <person name="Klenk H.P."/>
            <person name="Zhou Y."/>
            <person name="Lilburn T.G."/>
            <person name="Beck B.J."/>
            <person name="De Vos P."/>
            <person name="Vandamme P."/>
            <person name="Eisen J.A."/>
            <person name="Garrity G."/>
            <person name="Hugenholtz P."/>
            <person name="Kyrpides N.C."/>
        </authorList>
    </citation>
    <scope>NUCLEOTIDE SEQUENCE [LARGE SCALE GENOMIC DNA]</scope>
    <source>
        <strain evidence="2 3">CGMCC 1.7748</strain>
    </source>
</reference>
<dbReference type="GO" id="GO:0033014">
    <property type="term" value="P:tetrapyrrole biosynthetic process"/>
    <property type="evidence" value="ECO:0007669"/>
    <property type="project" value="InterPro"/>
</dbReference>
<name>A0A562KE68_SPHWJ</name>
<evidence type="ECO:0000259" key="1">
    <source>
        <dbReference type="Pfam" id="PF02602"/>
    </source>
</evidence>
<organism evidence="2 3">
    <name type="scientific">Sphingobium wenxiniae (strain DSM 21828 / CGMCC 1.7748 / JZ-1)</name>
    <dbReference type="NCBI Taxonomy" id="595605"/>
    <lineage>
        <taxon>Bacteria</taxon>
        <taxon>Pseudomonadati</taxon>
        <taxon>Pseudomonadota</taxon>
        <taxon>Alphaproteobacteria</taxon>
        <taxon>Sphingomonadales</taxon>
        <taxon>Sphingomonadaceae</taxon>
        <taxon>Sphingobium</taxon>
    </lineage>
</organism>
<dbReference type="InterPro" id="IPR003754">
    <property type="entry name" value="4pyrrol_synth_uPrphyn_synth"/>
</dbReference>
<keyword evidence="3" id="KW-1185">Reference proteome</keyword>
<dbReference type="CDD" id="cd06578">
    <property type="entry name" value="HemD"/>
    <property type="match status" value="1"/>
</dbReference>
<dbReference type="AlphaFoldDB" id="A0A562KE68"/>
<comment type="caution">
    <text evidence="2">The sequence shown here is derived from an EMBL/GenBank/DDBJ whole genome shotgun (WGS) entry which is preliminary data.</text>
</comment>
<dbReference type="Proteomes" id="UP000316624">
    <property type="component" value="Unassembled WGS sequence"/>
</dbReference>
<protein>
    <submittedName>
        <fullName evidence="2">Uroporphyrinogen-III synthase</fullName>
    </submittedName>
</protein>
<dbReference type="GO" id="GO:0004852">
    <property type="term" value="F:uroporphyrinogen-III synthase activity"/>
    <property type="evidence" value="ECO:0007669"/>
    <property type="project" value="InterPro"/>
</dbReference>
<accession>A0A562KE68</accession>
<gene>
    <name evidence="2" type="ORF">IQ35_01928</name>
</gene>
<dbReference type="InterPro" id="IPR036108">
    <property type="entry name" value="4pyrrol_syn_uPrphyn_synt_sf"/>
</dbReference>
<evidence type="ECO:0000313" key="2">
    <source>
        <dbReference type="EMBL" id="TWH93719.1"/>
    </source>
</evidence>
<evidence type="ECO:0000313" key="3">
    <source>
        <dbReference type="Proteomes" id="UP000316624"/>
    </source>
</evidence>
<dbReference type="Pfam" id="PF02602">
    <property type="entry name" value="HEM4"/>
    <property type="match status" value="1"/>
</dbReference>